<evidence type="ECO:0000256" key="1">
    <source>
        <dbReference type="ARBA" id="ARBA00007118"/>
    </source>
</evidence>
<dbReference type="SUPFAM" id="SSF54862">
    <property type="entry name" value="4Fe-4S ferredoxins"/>
    <property type="match status" value="1"/>
</dbReference>
<dbReference type="InterPro" id="IPR017896">
    <property type="entry name" value="4Fe4S_Fe-S-bd"/>
</dbReference>
<dbReference type="EMBL" id="JACLYY010000010">
    <property type="protein sequence ID" value="MBM6738642.1"/>
    <property type="molecule type" value="Genomic_DNA"/>
</dbReference>
<proteinExistence type="inferred from homology"/>
<dbReference type="RefSeq" id="WP_205156155.1">
    <property type="nucleotide sequence ID" value="NZ_JACLYY010000010.1"/>
</dbReference>
<dbReference type="Pfam" id="PF00881">
    <property type="entry name" value="Nitroreductase"/>
    <property type="match status" value="1"/>
</dbReference>
<dbReference type="PROSITE" id="PS51379">
    <property type="entry name" value="4FE4S_FER_2"/>
    <property type="match status" value="2"/>
</dbReference>
<dbReference type="Proteomes" id="UP000716906">
    <property type="component" value="Unassembled WGS sequence"/>
</dbReference>
<evidence type="ECO:0000256" key="4">
    <source>
        <dbReference type="ARBA" id="ARBA00023004"/>
    </source>
</evidence>
<dbReference type="SUPFAM" id="SSF55469">
    <property type="entry name" value="FMN-dependent nitroreductase-like"/>
    <property type="match status" value="1"/>
</dbReference>
<keyword evidence="5" id="KW-0411">Iron-sulfur</keyword>
<accession>A0ABS2EAL4</accession>
<dbReference type="InterPro" id="IPR029479">
    <property type="entry name" value="Nitroreductase"/>
</dbReference>
<dbReference type="Pfam" id="PF12838">
    <property type="entry name" value="Fer4_7"/>
    <property type="match status" value="1"/>
</dbReference>
<name>A0ABS2EAL4_9FIRM</name>
<evidence type="ECO:0000256" key="2">
    <source>
        <dbReference type="ARBA" id="ARBA00022723"/>
    </source>
</evidence>
<dbReference type="Gene3D" id="3.30.70.20">
    <property type="match status" value="1"/>
</dbReference>
<dbReference type="InterPro" id="IPR017900">
    <property type="entry name" value="4Fe4S_Fe_S_CS"/>
</dbReference>
<evidence type="ECO:0000256" key="3">
    <source>
        <dbReference type="ARBA" id="ARBA00023002"/>
    </source>
</evidence>
<protein>
    <submittedName>
        <fullName evidence="7">Nitroreductase family protein</fullName>
    </submittedName>
</protein>
<feature type="domain" description="4Fe-4S ferredoxin-type" evidence="6">
    <location>
        <begin position="37"/>
        <end position="69"/>
    </location>
</feature>
<reference evidence="7 8" key="1">
    <citation type="journal article" date="2021" name="Sci. Rep.">
        <title>The distribution of antibiotic resistance genes in chicken gut microbiota commensals.</title>
        <authorList>
            <person name="Juricova H."/>
            <person name="Matiasovicova J."/>
            <person name="Kubasova T."/>
            <person name="Cejkova D."/>
            <person name="Rychlik I."/>
        </authorList>
    </citation>
    <scope>NUCLEOTIDE SEQUENCE [LARGE SCALE GENOMIC DNA]</scope>
    <source>
        <strain evidence="7 8">An773</strain>
    </source>
</reference>
<keyword evidence="3" id="KW-0560">Oxidoreductase</keyword>
<keyword evidence="4" id="KW-0408">Iron</keyword>
<dbReference type="InterPro" id="IPR000415">
    <property type="entry name" value="Nitroreductase-like"/>
</dbReference>
<evidence type="ECO:0000256" key="5">
    <source>
        <dbReference type="ARBA" id="ARBA00023014"/>
    </source>
</evidence>
<comment type="similarity">
    <text evidence="1">Belongs to the nitroreductase family.</text>
</comment>
<feature type="domain" description="4Fe-4S ferredoxin-type" evidence="6">
    <location>
        <begin position="4"/>
        <end position="33"/>
    </location>
</feature>
<evidence type="ECO:0000313" key="8">
    <source>
        <dbReference type="Proteomes" id="UP000716906"/>
    </source>
</evidence>
<dbReference type="PROSITE" id="PS00198">
    <property type="entry name" value="4FE4S_FER_1"/>
    <property type="match status" value="2"/>
</dbReference>
<dbReference type="PANTHER" id="PTHR43673:SF10">
    <property type="entry name" value="NADH DEHYDROGENASE_NAD(P)H NITROREDUCTASE XCC3605-RELATED"/>
    <property type="match status" value="1"/>
</dbReference>
<evidence type="ECO:0000259" key="6">
    <source>
        <dbReference type="PROSITE" id="PS51379"/>
    </source>
</evidence>
<dbReference type="PANTHER" id="PTHR43673">
    <property type="entry name" value="NAD(P)H NITROREDUCTASE YDGI-RELATED"/>
    <property type="match status" value="1"/>
</dbReference>
<gene>
    <name evidence="7" type="ORF">H7U36_11105</name>
</gene>
<keyword evidence="2" id="KW-0479">Metal-binding</keyword>
<keyword evidence="8" id="KW-1185">Reference proteome</keyword>
<sequence length="284" mass="31649">MNKTGFQVDRNTCMGCGLCTRVCPGGILSLDGEGKVQMAEFEEFGWKGCWKCEHCLAVCPAGALSIFEHRPEDSLSPVKATDAAPVLDALIANRHSGRRYHDRNVDPGVIRDMIGRLANAPNGGNKQQVEFTLIDDKERMKRLRSMAFREMETLAGQGIYPEGFDRASYEDMKRWRQTVRPDMLFCGAPHLLIPHAPLGKGEPVQDVLVAGTYFELLCASRGLGAVMLTFPLAALKRMPRIMAMLEIPEDHYTGMFIGFGYPEISYKRGVQKTVDPGRIHRPAF</sequence>
<evidence type="ECO:0000313" key="7">
    <source>
        <dbReference type="EMBL" id="MBM6738642.1"/>
    </source>
</evidence>
<comment type="caution">
    <text evidence="7">The sequence shown here is derived from an EMBL/GenBank/DDBJ whole genome shotgun (WGS) entry which is preliminary data.</text>
</comment>
<dbReference type="Gene3D" id="3.40.109.10">
    <property type="entry name" value="NADH Oxidase"/>
    <property type="match status" value="1"/>
</dbReference>
<organism evidence="7 8">
    <name type="scientific">Faecalicatena fissicatena</name>
    <dbReference type="NCBI Taxonomy" id="290055"/>
    <lineage>
        <taxon>Bacteria</taxon>
        <taxon>Bacillati</taxon>
        <taxon>Bacillota</taxon>
        <taxon>Clostridia</taxon>
        <taxon>Lachnospirales</taxon>
        <taxon>Lachnospiraceae</taxon>
        <taxon>Faecalicatena</taxon>
    </lineage>
</organism>